<organism evidence="3 4">
    <name type="scientific">Kushneria sinocarnis</name>
    <dbReference type="NCBI Taxonomy" id="595502"/>
    <lineage>
        <taxon>Bacteria</taxon>
        <taxon>Pseudomonadati</taxon>
        <taxon>Pseudomonadota</taxon>
        <taxon>Gammaproteobacteria</taxon>
        <taxon>Oceanospirillales</taxon>
        <taxon>Halomonadaceae</taxon>
        <taxon>Kushneria</taxon>
    </lineage>
</organism>
<dbReference type="PANTHER" id="PTHR43682">
    <property type="entry name" value="LACTATE UTILIZATION PROTEIN C"/>
    <property type="match status" value="1"/>
</dbReference>
<evidence type="ECO:0000256" key="1">
    <source>
        <dbReference type="SAM" id="MobiDB-lite"/>
    </source>
</evidence>
<dbReference type="Proteomes" id="UP000281975">
    <property type="component" value="Unassembled WGS sequence"/>
</dbReference>
<proteinExistence type="predicted"/>
<evidence type="ECO:0000313" key="3">
    <source>
        <dbReference type="EMBL" id="RKR04522.1"/>
    </source>
</evidence>
<protein>
    <submittedName>
        <fullName evidence="3">L-lactate dehydrogenase complex protein LldG</fullName>
    </submittedName>
</protein>
<dbReference type="InterPro" id="IPR003741">
    <property type="entry name" value="LUD_dom"/>
</dbReference>
<dbReference type="PANTHER" id="PTHR43682:SF1">
    <property type="entry name" value="LACTATE UTILIZATION PROTEIN C"/>
    <property type="match status" value="1"/>
</dbReference>
<evidence type="ECO:0000259" key="2">
    <source>
        <dbReference type="Pfam" id="PF02589"/>
    </source>
</evidence>
<accession>A0A420WXW7</accession>
<comment type="caution">
    <text evidence="3">The sequence shown here is derived from an EMBL/GenBank/DDBJ whole genome shotgun (WGS) entry which is preliminary data.</text>
</comment>
<dbReference type="Gene3D" id="3.40.50.10420">
    <property type="entry name" value="NagB/RpiA/CoA transferase-like"/>
    <property type="match status" value="1"/>
</dbReference>
<dbReference type="SUPFAM" id="SSF100950">
    <property type="entry name" value="NagB/RpiA/CoA transferase-like"/>
    <property type="match status" value="1"/>
</dbReference>
<keyword evidence="4" id="KW-1185">Reference proteome</keyword>
<dbReference type="Pfam" id="PF02589">
    <property type="entry name" value="LUD_dom"/>
    <property type="match status" value="1"/>
</dbReference>
<gene>
    <name evidence="3" type="ORF">C7446_1731</name>
</gene>
<dbReference type="InterPro" id="IPR037171">
    <property type="entry name" value="NagB/RpiA_transferase-like"/>
</dbReference>
<evidence type="ECO:0000313" key="4">
    <source>
        <dbReference type="Proteomes" id="UP000281975"/>
    </source>
</evidence>
<dbReference type="AlphaFoldDB" id="A0A420WXW7"/>
<sequence>MTQPADGRDAMLGDIRRALGREASAHTVDAGRRPRQADHDAIERRYRRQDDATREAITDRFRQRLEGLGVRVLEAAGEAEVRGIIDQRLKASAIGSVIVPPDLPGAWCPGDEGVSLITDDGHPAAAINDIDGVITGCRLAIAETGSIVLDAGPAQGRRLLTLMPDYHLCVIDAAQVVGLVPEAMTQLVETQRTCAPITFITGPSATADIELSRVAGVHGPRRLEVILLGG</sequence>
<feature type="domain" description="LUD" evidence="2">
    <location>
        <begin position="128"/>
        <end position="228"/>
    </location>
</feature>
<reference evidence="3 4" key="1">
    <citation type="submission" date="2018-10" db="EMBL/GenBank/DDBJ databases">
        <title>Genomic Encyclopedia of Type Strains, Phase IV (KMG-IV): sequencing the most valuable type-strain genomes for metagenomic binning, comparative biology and taxonomic classification.</title>
        <authorList>
            <person name="Goeker M."/>
        </authorList>
    </citation>
    <scope>NUCLEOTIDE SEQUENCE [LARGE SCALE GENOMIC DNA]</scope>
    <source>
        <strain evidence="3 4">DSM 23229</strain>
    </source>
</reference>
<dbReference type="RefSeq" id="WP_211327904.1">
    <property type="nucleotide sequence ID" value="NZ_RBIN01000004.1"/>
</dbReference>
<dbReference type="InterPro" id="IPR024185">
    <property type="entry name" value="FTHF_cligase-like_sf"/>
</dbReference>
<dbReference type="EMBL" id="RBIN01000004">
    <property type="protein sequence ID" value="RKR04522.1"/>
    <property type="molecule type" value="Genomic_DNA"/>
</dbReference>
<feature type="region of interest" description="Disordered" evidence="1">
    <location>
        <begin position="23"/>
        <end position="45"/>
    </location>
</feature>
<name>A0A420WXW7_9GAMM</name>